<gene>
    <name evidence="2" type="ORF">SMSP2_00656</name>
</gene>
<keyword evidence="1" id="KW-0175">Coiled coil</keyword>
<keyword evidence="3" id="KW-1185">Reference proteome</keyword>
<feature type="coiled-coil region" evidence="1">
    <location>
        <begin position="81"/>
        <end position="108"/>
    </location>
</feature>
<evidence type="ECO:0000313" key="2">
    <source>
        <dbReference type="EMBL" id="AQQ70312.1"/>
    </source>
</evidence>
<name>A0A1Q2MDH3_9BACT</name>
<dbReference type="EMBL" id="CP019646">
    <property type="protein sequence ID" value="AQQ70312.1"/>
    <property type="molecule type" value="Genomic_DNA"/>
</dbReference>
<protein>
    <recommendedName>
        <fullName evidence="4">DUF5320 domain-containing protein</fullName>
    </recommendedName>
</protein>
<dbReference type="STRING" id="1851148.SMSP2_00656"/>
<dbReference type="OrthoDB" id="1551492at2"/>
<reference evidence="3" key="1">
    <citation type="submission" date="2017-02" db="EMBL/GenBank/DDBJ databases">
        <title>Comparative genomics and description of representatives of a novel lineage of planctomycetes thriving in anoxic sediments.</title>
        <authorList>
            <person name="Spring S."/>
            <person name="Bunk B."/>
            <person name="Sproer C."/>
        </authorList>
    </citation>
    <scope>NUCLEOTIDE SEQUENCE [LARGE SCALE GENOMIC DNA]</scope>
    <source>
        <strain evidence="3">SM-Chi-D1</strain>
    </source>
</reference>
<evidence type="ECO:0008006" key="4">
    <source>
        <dbReference type="Google" id="ProtNLM"/>
    </source>
</evidence>
<dbReference type="Proteomes" id="UP000188181">
    <property type="component" value="Chromosome"/>
</dbReference>
<evidence type="ECO:0000313" key="3">
    <source>
        <dbReference type="Proteomes" id="UP000188181"/>
    </source>
</evidence>
<dbReference type="AlphaFoldDB" id="A0A1Q2MDH3"/>
<organism evidence="2 3">
    <name type="scientific">Limihaloglobus sulfuriphilus</name>
    <dbReference type="NCBI Taxonomy" id="1851148"/>
    <lineage>
        <taxon>Bacteria</taxon>
        <taxon>Pseudomonadati</taxon>
        <taxon>Planctomycetota</taxon>
        <taxon>Phycisphaerae</taxon>
        <taxon>Sedimentisphaerales</taxon>
        <taxon>Sedimentisphaeraceae</taxon>
        <taxon>Limihaloglobus</taxon>
    </lineage>
</organism>
<dbReference type="KEGG" id="pbas:SMSP2_00656"/>
<proteinExistence type="predicted"/>
<evidence type="ECO:0000256" key="1">
    <source>
        <dbReference type="SAM" id="Coils"/>
    </source>
</evidence>
<dbReference type="InterPro" id="IPR035205">
    <property type="entry name" value="DUF5320"/>
</dbReference>
<sequence>MPGFDRTGPMGQGPMTGRGLGLCTGAVRPGAGYGYGFGYGRGYGRGFGRGMGRGFGRGYGRGVGYYGPYPPAYAPEDYSQPEDLKAHIEELEAELQRLKALDENSDNQR</sequence>
<accession>A0A1Q2MDH3</accession>
<dbReference type="RefSeq" id="WP_146682586.1">
    <property type="nucleotide sequence ID" value="NZ_CP019646.1"/>
</dbReference>
<dbReference type="Pfam" id="PF17253">
    <property type="entry name" value="DUF5320"/>
    <property type="match status" value="1"/>
</dbReference>